<feature type="transmembrane region" description="Helical" evidence="5">
    <location>
        <begin position="83"/>
        <end position="102"/>
    </location>
</feature>
<evidence type="ECO:0000313" key="16">
    <source>
        <dbReference type="Proteomes" id="UP000663866"/>
    </source>
</evidence>
<dbReference type="Proteomes" id="UP000663866">
    <property type="component" value="Unassembled WGS sequence"/>
</dbReference>
<sequence>MTAKTVPFSTILLLITLYILQGVIIGFISAIPLYLDSRGAKWQEQGTFNFVVYPFSLKLAWAPIIDAVYITRFGRRKTWLLPIQYLLGIILFTLSFFLTQLIEELNIKYLTCIFFAVYFLLASQDICVDGWALLLLTNYNLQWASTCQTVGQTTGRFIGYTILMTFESANFTNRFIRKPLLLTTRSYGLFTIDQFIRWWAVAFILVSTIIALFKKEKQENNHLNVCQTYLSIFKLFKKTCIRQLTFLLLVSPMGYAATYAMTNLVLKKYGVPKETLGLLGIPLIFVKILTPFCIAKTNRQLTWYNRAYLPRLVMGIFIATFIFFTPHILSQWYFYPILICLFILNESLVYLMLVSRVGFYARVSDPCIGGTYITLLSMLGNLGASLSSSSVLYAAGWIKSDTLAYPILVGICFLFGCLWLFAQSRTMVRLQGLPIEEWRLLSVPIESDKISSETPELHSKEHEQQNMINANVIHD</sequence>
<proteinExistence type="predicted"/>
<dbReference type="Pfam" id="PF13000">
    <property type="entry name" value="Acatn"/>
    <property type="match status" value="2"/>
</dbReference>
<dbReference type="EMBL" id="CAJOBH010002607">
    <property type="protein sequence ID" value="CAF3914956.1"/>
    <property type="molecule type" value="Genomic_DNA"/>
</dbReference>
<organism evidence="10 17">
    <name type="scientific">Rotaria magnacalcarata</name>
    <dbReference type="NCBI Taxonomy" id="392030"/>
    <lineage>
        <taxon>Eukaryota</taxon>
        <taxon>Metazoa</taxon>
        <taxon>Spiralia</taxon>
        <taxon>Gnathifera</taxon>
        <taxon>Rotifera</taxon>
        <taxon>Eurotatoria</taxon>
        <taxon>Bdelloidea</taxon>
        <taxon>Philodinida</taxon>
        <taxon>Philodinidae</taxon>
        <taxon>Rotaria</taxon>
    </lineage>
</organism>
<evidence type="ECO:0000256" key="2">
    <source>
        <dbReference type="ARBA" id="ARBA00022692"/>
    </source>
</evidence>
<feature type="transmembrane region" description="Helical" evidence="5">
    <location>
        <begin position="50"/>
        <end position="71"/>
    </location>
</feature>
<dbReference type="Proteomes" id="UP000663856">
    <property type="component" value="Unassembled WGS sequence"/>
</dbReference>
<feature type="transmembrane region" description="Helical" evidence="5">
    <location>
        <begin position="332"/>
        <end position="353"/>
    </location>
</feature>
<dbReference type="GO" id="GO:0016020">
    <property type="term" value="C:membrane"/>
    <property type="evidence" value="ECO:0007669"/>
    <property type="project" value="UniProtKB-SubCell"/>
</dbReference>
<evidence type="ECO:0000256" key="3">
    <source>
        <dbReference type="ARBA" id="ARBA00022989"/>
    </source>
</evidence>
<evidence type="ECO:0000313" key="13">
    <source>
        <dbReference type="EMBL" id="CAF3894402.1"/>
    </source>
</evidence>
<dbReference type="EMBL" id="CAJNRE010014346">
    <property type="protein sequence ID" value="CAF2127063.1"/>
    <property type="molecule type" value="Genomic_DNA"/>
</dbReference>
<dbReference type="SUPFAM" id="SSF103473">
    <property type="entry name" value="MFS general substrate transporter"/>
    <property type="match status" value="1"/>
</dbReference>
<dbReference type="Proteomes" id="UP000663842">
    <property type="component" value="Unassembled WGS sequence"/>
</dbReference>
<feature type="transmembrane region" description="Helical" evidence="5">
    <location>
        <begin position="307"/>
        <end position="326"/>
    </location>
</feature>
<feature type="transmembrane region" description="Helical" evidence="5">
    <location>
        <begin position="108"/>
        <end position="136"/>
    </location>
</feature>
<evidence type="ECO:0000313" key="6">
    <source>
        <dbReference type="EMBL" id="CAF1593199.1"/>
    </source>
</evidence>
<dbReference type="InterPro" id="IPR024371">
    <property type="entry name" value="AcetylCoA_trans_1-like"/>
</dbReference>
<keyword evidence="4 5" id="KW-0472">Membrane</keyword>
<evidence type="ECO:0000313" key="15">
    <source>
        <dbReference type="EMBL" id="CAF4003633.1"/>
    </source>
</evidence>
<feature type="transmembrane region" description="Helical" evidence="5">
    <location>
        <begin position="276"/>
        <end position="295"/>
    </location>
</feature>
<dbReference type="EMBL" id="CAJNOV010016591">
    <property type="protein sequence ID" value="CAF1593199.1"/>
    <property type="molecule type" value="Genomic_DNA"/>
</dbReference>
<keyword evidence="2 5" id="KW-0812">Transmembrane</keyword>
<dbReference type="InterPro" id="IPR036259">
    <property type="entry name" value="MFS_trans_sf"/>
</dbReference>
<evidence type="ECO:0000256" key="1">
    <source>
        <dbReference type="ARBA" id="ARBA00004141"/>
    </source>
</evidence>
<reference evidence="10" key="1">
    <citation type="submission" date="2021-02" db="EMBL/GenBank/DDBJ databases">
        <authorList>
            <person name="Nowell W R."/>
        </authorList>
    </citation>
    <scope>NUCLEOTIDE SEQUENCE</scope>
</reference>
<dbReference type="PANTHER" id="PTHR12778">
    <property type="entry name" value="SOLUTE CARRIER FAMILY 33 ACETYL-COA TRANSPORTER -RELATED"/>
    <property type="match status" value="1"/>
</dbReference>
<dbReference type="GO" id="GO:0008521">
    <property type="term" value="F:acetyl-CoA transmembrane transporter activity"/>
    <property type="evidence" value="ECO:0007669"/>
    <property type="project" value="InterPro"/>
</dbReference>
<name>A0A816Z153_9BILA</name>
<dbReference type="EMBL" id="CAJOBF010000582">
    <property type="protein sequence ID" value="CAF3839259.1"/>
    <property type="molecule type" value="Genomic_DNA"/>
</dbReference>
<evidence type="ECO:0000313" key="17">
    <source>
        <dbReference type="Proteomes" id="UP000663887"/>
    </source>
</evidence>
<dbReference type="Proteomes" id="UP000676336">
    <property type="component" value="Unassembled WGS sequence"/>
</dbReference>
<evidence type="ECO:0000313" key="7">
    <source>
        <dbReference type="EMBL" id="CAF1680588.1"/>
    </source>
</evidence>
<feature type="transmembrane region" description="Helical" evidence="5">
    <location>
        <begin position="196"/>
        <end position="213"/>
    </location>
</feature>
<dbReference type="PANTHER" id="PTHR12778:SF9">
    <property type="entry name" value="ACETYL-COENZYME A TRANSPORTER 1"/>
    <property type="match status" value="1"/>
</dbReference>
<evidence type="ECO:0000313" key="9">
    <source>
        <dbReference type="EMBL" id="CAF2127063.1"/>
    </source>
</evidence>
<dbReference type="EMBL" id="CAJNOW010020642">
    <property type="protein sequence ID" value="CAF1680588.1"/>
    <property type="molecule type" value="Genomic_DNA"/>
</dbReference>
<evidence type="ECO:0000313" key="12">
    <source>
        <dbReference type="EMBL" id="CAF3839259.1"/>
    </source>
</evidence>
<feature type="transmembrane region" description="Helical" evidence="5">
    <location>
        <begin position="244"/>
        <end position="264"/>
    </location>
</feature>
<accession>A0A816Z153</accession>
<evidence type="ECO:0000313" key="8">
    <source>
        <dbReference type="EMBL" id="CAF2100512.1"/>
    </source>
</evidence>
<dbReference type="GO" id="GO:0035348">
    <property type="term" value="P:acetyl-CoA transmembrane transport"/>
    <property type="evidence" value="ECO:0007669"/>
    <property type="project" value="InterPro"/>
</dbReference>
<dbReference type="Proteomes" id="UP000663834">
    <property type="component" value="Unassembled WGS sequence"/>
</dbReference>
<comment type="subcellular location">
    <subcellularLocation>
        <location evidence="1">Membrane</location>
        <topology evidence="1">Multi-pass membrane protein</topology>
    </subcellularLocation>
</comment>
<evidence type="ECO:0000313" key="10">
    <source>
        <dbReference type="EMBL" id="CAF2184830.1"/>
    </source>
</evidence>
<keyword evidence="3 5" id="KW-1133">Transmembrane helix</keyword>
<dbReference type="Gene3D" id="1.20.1250.20">
    <property type="entry name" value="MFS general substrate transporter like domains"/>
    <property type="match status" value="1"/>
</dbReference>
<dbReference type="Proteomes" id="UP000681720">
    <property type="component" value="Unassembled WGS sequence"/>
</dbReference>
<keyword evidence="16" id="KW-1185">Reference proteome</keyword>
<dbReference type="EMBL" id="CAJOBJ010001746">
    <property type="protein sequence ID" value="CAF3894402.1"/>
    <property type="molecule type" value="Genomic_DNA"/>
</dbReference>
<gene>
    <name evidence="14" type="ORF">BYL167_LOCUS9187</name>
    <name evidence="6" type="ORF">CJN711_LOCUS34280</name>
    <name evidence="13" type="ORF">GIL414_LOCUS6218</name>
    <name evidence="7" type="ORF">KQP761_LOCUS36468</name>
    <name evidence="9" type="ORF">MBJ925_LOCUS26931</name>
    <name evidence="11" type="ORF">OVN521_LOCUS3568</name>
    <name evidence="15" type="ORF">SMN809_LOCUS12076</name>
    <name evidence="12" type="ORF">UXM345_LOCUS7115</name>
    <name evidence="8" type="ORF">WKI299_LOCUS20133</name>
    <name evidence="10" type="ORF">XDN619_LOCUS31954</name>
</gene>
<dbReference type="Proteomes" id="UP000663855">
    <property type="component" value="Unassembled WGS sequence"/>
</dbReference>
<dbReference type="Proteomes" id="UP000663887">
    <property type="component" value="Unassembled WGS sequence"/>
</dbReference>
<comment type="caution">
    <text evidence="10">The sequence shown here is derived from an EMBL/GenBank/DDBJ whole genome shotgun (WGS) entry which is preliminary data.</text>
</comment>
<evidence type="ECO:0008006" key="18">
    <source>
        <dbReference type="Google" id="ProtNLM"/>
    </source>
</evidence>
<dbReference type="EMBL" id="CAJNRG010015887">
    <property type="protein sequence ID" value="CAF2184830.1"/>
    <property type="molecule type" value="Genomic_DNA"/>
</dbReference>
<dbReference type="EMBL" id="CAJOBI010004496">
    <property type="protein sequence ID" value="CAF4003633.1"/>
    <property type="molecule type" value="Genomic_DNA"/>
</dbReference>
<evidence type="ECO:0000256" key="4">
    <source>
        <dbReference type="ARBA" id="ARBA00023136"/>
    </source>
</evidence>
<evidence type="ECO:0000256" key="5">
    <source>
        <dbReference type="SAM" id="Phobius"/>
    </source>
</evidence>
<feature type="transmembrane region" description="Helical" evidence="5">
    <location>
        <begin position="373"/>
        <end position="397"/>
    </location>
</feature>
<dbReference type="EMBL" id="CAJOBG010000309">
    <property type="protein sequence ID" value="CAF3795623.1"/>
    <property type="molecule type" value="Genomic_DNA"/>
</dbReference>
<feature type="transmembrane region" description="Helical" evidence="5">
    <location>
        <begin position="403"/>
        <end position="422"/>
    </location>
</feature>
<dbReference type="Proteomes" id="UP000663824">
    <property type="component" value="Unassembled WGS sequence"/>
</dbReference>
<dbReference type="OrthoDB" id="6415790at2759"/>
<dbReference type="Proteomes" id="UP000681967">
    <property type="component" value="Unassembled WGS sequence"/>
</dbReference>
<dbReference type="EMBL" id="CAJNRF010008322">
    <property type="protein sequence ID" value="CAF2100512.1"/>
    <property type="molecule type" value="Genomic_DNA"/>
</dbReference>
<feature type="transmembrane region" description="Helical" evidence="5">
    <location>
        <begin position="12"/>
        <end position="35"/>
    </location>
</feature>
<evidence type="ECO:0000313" key="11">
    <source>
        <dbReference type="EMBL" id="CAF3795623.1"/>
    </source>
</evidence>
<dbReference type="AlphaFoldDB" id="A0A816Z153"/>
<dbReference type="InterPro" id="IPR004752">
    <property type="entry name" value="AmpG_permease/AT-1"/>
</dbReference>
<protein>
    <recommendedName>
        <fullName evidence="18">Acetyl-coenzyme A transporter 1</fullName>
    </recommendedName>
</protein>
<evidence type="ECO:0000313" key="14">
    <source>
        <dbReference type="EMBL" id="CAF3914956.1"/>
    </source>
</evidence>